<dbReference type="InterPro" id="IPR036866">
    <property type="entry name" value="RibonucZ/Hydroxyglut_hydro"/>
</dbReference>
<evidence type="ECO:0000256" key="3">
    <source>
        <dbReference type="ARBA" id="ARBA00022801"/>
    </source>
</evidence>
<dbReference type="Proteomes" id="UP001060012">
    <property type="component" value="Chromosome"/>
</dbReference>
<dbReference type="EMBL" id="CP100595">
    <property type="protein sequence ID" value="UTJ05078.1"/>
    <property type="molecule type" value="Genomic_DNA"/>
</dbReference>
<protein>
    <submittedName>
        <fullName evidence="6">MBL fold metallo-hydrolase</fullName>
    </submittedName>
</protein>
<organism evidence="6 7">
    <name type="scientific">Arcobacter roscoffensis</name>
    <dbReference type="NCBI Taxonomy" id="2961520"/>
    <lineage>
        <taxon>Bacteria</taxon>
        <taxon>Pseudomonadati</taxon>
        <taxon>Campylobacterota</taxon>
        <taxon>Epsilonproteobacteria</taxon>
        <taxon>Campylobacterales</taxon>
        <taxon>Arcobacteraceae</taxon>
        <taxon>Arcobacter</taxon>
    </lineage>
</organism>
<dbReference type="PANTHER" id="PTHR46233:SF3">
    <property type="entry name" value="HYDROXYACYLGLUTATHIONE HYDROLASE GLOC"/>
    <property type="match status" value="1"/>
</dbReference>
<comment type="cofactor">
    <cofactor evidence="1">
        <name>Zn(2+)</name>
        <dbReference type="ChEBI" id="CHEBI:29105"/>
    </cofactor>
</comment>
<keyword evidence="2" id="KW-0479">Metal-binding</keyword>
<dbReference type="PANTHER" id="PTHR46233">
    <property type="entry name" value="HYDROXYACYLGLUTATHIONE HYDROLASE GLOC"/>
    <property type="match status" value="1"/>
</dbReference>
<dbReference type="CDD" id="cd06262">
    <property type="entry name" value="metallo-hydrolase-like_MBL-fold"/>
    <property type="match status" value="1"/>
</dbReference>
<keyword evidence="3" id="KW-0378">Hydrolase</keyword>
<dbReference type="SUPFAM" id="SSF56281">
    <property type="entry name" value="Metallo-hydrolase/oxidoreductase"/>
    <property type="match status" value="1"/>
</dbReference>
<dbReference type="InterPro" id="IPR001279">
    <property type="entry name" value="Metallo-B-lactamas"/>
</dbReference>
<dbReference type="SMART" id="SM00849">
    <property type="entry name" value="Lactamase_B"/>
    <property type="match status" value="1"/>
</dbReference>
<evidence type="ECO:0000313" key="6">
    <source>
        <dbReference type="EMBL" id="UTJ05078.1"/>
    </source>
</evidence>
<dbReference type="InterPro" id="IPR051453">
    <property type="entry name" value="MBL_Glyoxalase_II"/>
</dbReference>
<dbReference type="Gene3D" id="3.60.15.10">
    <property type="entry name" value="Ribonuclease Z/Hydroxyacylglutathione hydrolase-like"/>
    <property type="match status" value="1"/>
</dbReference>
<accession>A0ABY5E2V9</accession>
<proteinExistence type="predicted"/>
<dbReference type="RefSeq" id="WP_254575259.1">
    <property type="nucleotide sequence ID" value="NZ_CP100595.1"/>
</dbReference>
<evidence type="ECO:0000313" key="7">
    <source>
        <dbReference type="Proteomes" id="UP001060012"/>
    </source>
</evidence>
<name>A0ABY5E2V9_9BACT</name>
<evidence type="ECO:0000256" key="2">
    <source>
        <dbReference type="ARBA" id="ARBA00022723"/>
    </source>
</evidence>
<keyword evidence="7" id="KW-1185">Reference proteome</keyword>
<dbReference type="Pfam" id="PF00753">
    <property type="entry name" value="Lactamase_B"/>
    <property type="match status" value="1"/>
</dbReference>
<gene>
    <name evidence="6" type="ORF">NJU99_07295</name>
</gene>
<keyword evidence="4" id="KW-0862">Zinc</keyword>
<reference evidence="6" key="1">
    <citation type="submission" date="2022-07" db="EMBL/GenBank/DDBJ databases">
        <title>Arcobacter roscoffensis sp. nov., a marine bacterium isolated from coastal seawater collected from Roscoff, France.</title>
        <authorList>
            <person name="Pascual J."/>
            <person name="Lepeaux C."/>
            <person name="Methner A."/>
            <person name="Overmann J."/>
        </authorList>
    </citation>
    <scope>NUCLEOTIDE SEQUENCE</scope>
    <source>
        <strain evidence="6">ARW1-2F2</strain>
    </source>
</reference>
<evidence type="ECO:0000256" key="4">
    <source>
        <dbReference type="ARBA" id="ARBA00022833"/>
    </source>
</evidence>
<evidence type="ECO:0000259" key="5">
    <source>
        <dbReference type="SMART" id="SM00849"/>
    </source>
</evidence>
<feature type="domain" description="Metallo-beta-lactamase" evidence="5">
    <location>
        <begin position="12"/>
        <end position="178"/>
    </location>
</feature>
<evidence type="ECO:0000256" key="1">
    <source>
        <dbReference type="ARBA" id="ARBA00001947"/>
    </source>
</evidence>
<sequence length="200" mass="22717">MDIKVQPMGDYQTNCYIVTIDDKDIIIDPGVDAARWIKQNVTNPVAVLNTHGHFDHVWSNTEVKNEYNVKLYTPKDDCFLLTTDPYGLGMPSSIADIEVEPDQEFEIAGVKIKFHHFPGHTPGCSAIQINEHLFTGDFIFKGTIGRFDFPMSNAAQMKQSINKILSWENTNFHIYPGHGDKTTLIAELDSLAQWERYIIL</sequence>